<proteinExistence type="predicted"/>
<name>X0RQM3_9ZZZZ</name>
<dbReference type="GO" id="GO:0005886">
    <property type="term" value="C:plasma membrane"/>
    <property type="evidence" value="ECO:0007669"/>
    <property type="project" value="UniProtKB-SubCell"/>
</dbReference>
<feature type="non-terminal residue" evidence="3">
    <location>
        <position position="84"/>
    </location>
</feature>
<evidence type="ECO:0000256" key="1">
    <source>
        <dbReference type="SAM" id="Phobius"/>
    </source>
</evidence>
<comment type="caution">
    <text evidence="3">The sequence shown here is derived from an EMBL/GenBank/DDBJ whole genome shotgun (WGS) entry which is preliminary data.</text>
</comment>
<dbReference type="Pfam" id="PF12911">
    <property type="entry name" value="OppC_N"/>
    <property type="match status" value="1"/>
</dbReference>
<gene>
    <name evidence="3" type="ORF">S01H1_07739</name>
</gene>
<evidence type="ECO:0000313" key="3">
    <source>
        <dbReference type="EMBL" id="GAF71068.1"/>
    </source>
</evidence>
<dbReference type="AlphaFoldDB" id="X0RQM3"/>
<keyword evidence="1" id="KW-1133">Transmembrane helix</keyword>
<reference evidence="3" key="1">
    <citation type="journal article" date="2014" name="Front. Microbiol.">
        <title>High frequency of phylogenetically diverse reductive dehalogenase-homologous genes in deep subseafloor sedimentary metagenomes.</title>
        <authorList>
            <person name="Kawai M."/>
            <person name="Futagami T."/>
            <person name="Toyoda A."/>
            <person name="Takaki Y."/>
            <person name="Nishi S."/>
            <person name="Hori S."/>
            <person name="Arai W."/>
            <person name="Tsubouchi T."/>
            <person name="Morono Y."/>
            <person name="Uchiyama I."/>
            <person name="Ito T."/>
            <person name="Fujiyama A."/>
            <person name="Inagaki F."/>
            <person name="Takami H."/>
        </authorList>
    </citation>
    <scope>NUCLEOTIDE SEQUENCE</scope>
    <source>
        <strain evidence="3">Expedition CK06-06</strain>
    </source>
</reference>
<feature type="transmembrane region" description="Helical" evidence="1">
    <location>
        <begin position="34"/>
        <end position="55"/>
    </location>
</feature>
<dbReference type="EMBL" id="BARS01003975">
    <property type="protein sequence ID" value="GAF71068.1"/>
    <property type="molecule type" value="Genomic_DNA"/>
</dbReference>
<accession>X0RQM3</accession>
<dbReference type="InterPro" id="IPR025966">
    <property type="entry name" value="OppC_N"/>
</dbReference>
<keyword evidence="1" id="KW-0472">Membrane</keyword>
<sequence>MVDLILLENNANTMQKNGKENFFSRFKIFYRNGAVLFGIIILCLLVIIAIIAPVITPYDPGDMDPGIRLQGPDKEHIFGTDRFG</sequence>
<keyword evidence="1" id="KW-0812">Transmembrane</keyword>
<evidence type="ECO:0000259" key="2">
    <source>
        <dbReference type="Pfam" id="PF12911"/>
    </source>
</evidence>
<protein>
    <recommendedName>
        <fullName evidence="2">Oligopeptide transport permease C-like N-terminal domain-containing protein</fullName>
    </recommendedName>
</protein>
<organism evidence="3">
    <name type="scientific">marine sediment metagenome</name>
    <dbReference type="NCBI Taxonomy" id="412755"/>
    <lineage>
        <taxon>unclassified sequences</taxon>
        <taxon>metagenomes</taxon>
        <taxon>ecological metagenomes</taxon>
    </lineage>
</organism>
<feature type="domain" description="Oligopeptide transport permease C-like N-terminal" evidence="2">
    <location>
        <begin position="27"/>
        <end position="72"/>
    </location>
</feature>